<dbReference type="GO" id="GO:0016052">
    <property type="term" value="P:carbohydrate catabolic process"/>
    <property type="evidence" value="ECO:0007669"/>
    <property type="project" value="InterPro"/>
</dbReference>
<evidence type="ECO:0000256" key="1">
    <source>
        <dbReference type="ARBA" id="ARBA00001255"/>
    </source>
</evidence>
<keyword evidence="4" id="KW-0326">Glycosidase</keyword>
<dbReference type="EMBL" id="DVIT01000044">
    <property type="protein sequence ID" value="HIS48166.1"/>
    <property type="molecule type" value="Genomic_DNA"/>
</dbReference>
<dbReference type="InterPro" id="IPR017853">
    <property type="entry name" value="GH"/>
</dbReference>
<dbReference type="PRINTS" id="PR00743">
    <property type="entry name" value="GLHYDRLASE36"/>
</dbReference>
<dbReference type="Pfam" id="PF02065">
    <property type="entry name" value="Melibiase"/>
    <property type="match status" value="1"/>
</dbReference>
<dbReference type="PANTHER" id="PTHR43053:SF3">
    <property type="entry name" value="ALPHA-GALACTOSIDASE C-RELATED"/>
    <property type="match status" value="1"/>
</dbReference>
<dbReference type="EC" id="3.2.1.22" evidence="2"/>
<dbReference type="InterPro" id="IPR038417">
    <property type="entry name" value="Alpga-gal_N_sf"/>
</dbReference>
<protein>
    <recommendedName>
        <fullName evidence="2">alpha-galactosidase</fullName>
        <ecNumber evidence="2">3.2.1.22</ecNumber>
    </recommendedName>
</protein>
<dbReference type="InterPro" id="IPR031704">
    <property type="entry name" value="Glyco_hydro_36_N"/>
</dbReference>
<dbReference type="SUPFAM" id="SSF51445">
    <property type="entry name" value="(Trans)glycosidases"/>
    <property type="match status" value="1"/>
</dbReference>
<dbReference type="Proteomes" id="UP000823927">
    <property type="component" value="Unassembled WGS sequence"/>
</dbReference>
<dbReference type="InterPro" id="IPR002252">
    <property type="entry name" value="Glyco_hydro_36"/>
</dbReference>
<evidence type="ECO:0000256" key="4">
    <source>
        <dbReference type="ARBA" id="ARBA00023295"/>
    </source>
</evidence>
<evidence type="ECO:0000313" key="7">
    <source>
        <dbReference type="Proteomes" id="UP000823927"/>
    </source>
</evidence>
<dbReference type="AlphaFoldDB" id="A0A9D1JRD7"/>
<comment type="catalytic activity">
    <reaction evidence="1">
        <text>Hydrolysis of terminal, non-reducing alpha-D-galactose residues in alpha-D-galactosides, including galactose oligosaccharides, galactomannans and galactolipids.</text>
        <dbReference type="EC" id="3.2.1.22"/>
    </reaction>
</comment>
<dbReference type="PANTHER" id="PTHR43053">
    <property type="entry name" value="GLYCOSIDASE FAMILY 31"/>
    <property type="match status" value="1"/>
</dbReference>
<evidence type="ECO:0000259" key="5">
    <source>
        <dbReference type="Pfam" id="PF16875"/>
    </source>
</evidence>
<dbReference type="Pfam" id="PF16875">
    <property type="entry name" value="Glyco_hydro_36N"/>
    <property type="match status" value="1"/>
</dbReference>
<sequence>MEEVSVLKFHYDPEEGLCTRAEPLLEPGSAYEIYYYESQWGREFDKKTRPWTQGQRFDIQCTWGRSSHGYSSFLRIGSPKGHILAVMVAWSGNWSISIDEYGAFQAEIPYKASEADGSDRSGTCCTKAAGDFPCVYIFSAADGDWDKLTAKIHTYGRKHLYPPAKVLPVEWNPWWTFEDALINEDVFLENARTARDLGVELCTLDAGWYGESGKIHWSRQQGDWDIVNTERFPHGLKFLSDHIHALGMAFGLWAEPEALGRESRLIREHPEFEAICRGRHYDNSYVCLGNPDGAKWLLDTLTHLLDTACPDWMKLDFNMDPGEGCTRTDHGHGAGDGLFWHYKAYYDILKKLRNKYPQLVIENCSSGGLRCDTAIFSLTHLTFLSDVDETSHSLDSFYELSRFIPPEHILHWAWSETRTYDDGSHAFEGFEIREDTPEDEIRYTLRAAMLHVMGFSRNFAALPENIREIFREEIRFYKTQIRPILTRARVFHLLNADGGMALQYQVGDRQLLFVFCKKDFVQRPLKIRPVHLKPEQAYDIKCRGTGNTLADAGRRTGRQLMEEGISLLGEPKRAWIFQIKPLTDTETWEDGK</sequence>
<evidence type="ECO:0000313" key="6">
    <source>
        <dbReference type="EMBL" id="HIS48166.1"/>
    </source>
</evidence>
<keyword evidence="3" id="KW-0378">Hydrolase</keyword>
<dbReference type="CDD" id="cd14791">
    <property type="entry name" value="GH36"/>
    <property type="match status" value="1"/>
</dbReference>
<name>A0A9D1JRD7_9FIRM</name>
<evidence type="ECO:0000256" key="2">
    <source>
        <dbReference type="ARBA" id="ARBA00012755"/>
    </source>
</evidence>
<reference evidence="6" key="2">
    <citation type="journal article" date="2021" name="PeerJ">
        <title>Extensive microbial diversity within the chicken gut microbiome revealed by metagenomics and culture.</title>
        <authorList>
            <person name="Gilroy R."/>
            <person name="Ravi A."/>
            <person name="Getino M."/>
            <person name="Pursley I."/>
            <person name="Horton D.L."/>
            <person name="Alikhan N.F."/>
            <person name="Baker D."/>
            <person name="Gharbi K."/>
            <person name="Hall N."/>
            <person name="Watson M."/>
            <person name="Adriaenssens E.M."/>
            <person name="Foster-Nyarko E."/>
            <person name="Jarju S."/>
            <person name="Secka A."/>
            <person name="Antonio M."/>
            <person name="Oren A."/>
            <person name="Chaudhuri R.R."/>
            <person name="La Ragione R."/>
            <person name="Hildebrand F."/>
            <person name="Pallen M.J."/>
        </authorList>
    </citation>
    <scope>NUCLEOTIDE SEQUENCE</scope>
    <source>
        <strain evidence="6">CHK178-757</strain>
    </source>
</reference>
<evidence type="ECO:0000256" key="3">
    <source>
        <dbReference type="ARBA" id="ARBA00022801"/>
    </source>
</evidence>
<dbReference type="Gene3D" id="2.70.98.60">
    <property type="entry name" value="alpha-galactosidase from lactobacil brevis"/>
    <property type="match status" value="1"/>
</dbReference>
<dbReference type="InterPro" id="IPR050985">
    <property type="entry name" value="Alpha-glycosidase_related"/>
</dbReference>
<gene>
    <name evidence="6" type="ORF">IAB46_11565</name>
</gene>
<dbReference type="Gene3D" id="3.20.20.70">
    <property type="entry name" value="Aldolase class I"/>
    <property type="match status" value="1"/>
</dbReference>
<dbReference type="InterPro" id="IPR013785">
    <property type="entry name" value="Aldolase_TIM"/>
</dbReference>
<feature type="domain" description="Glycosyl hydrolase family 36 N-terminal" evidence="5">
    <location>
        <begin position="28"/>
        <end position="100"/>
    </location>
</feature>
<reference evidence="6" key="1">
    <citation type="submission" date="2020-10" db="EMBL/GenBank/DDBJ databases">
        <authorList>
            <person name="Gilroy R."/>
        </authorList>
    </citation>
    <scope>NUCLEOTIDE SEQUENCE</scope>
    <source>
        <strain evidence="6">CHK178-757</strain>
    </source>
</reference>
<accession>A0A9D1JRD7</accession>
<organism evidence="6 7">
    <name type="scientific">Candidatus Scybalocola faecigallinarum</name>
    <dbReference type="NCBI Taxonomy" id="2840941"/>
    <lineage>
        <taxon>Bacteria</taxon>
        <taxon>Bacillati</taxon>
        <taxon>Bacillota</taxon>
        <taxon>Clostridia</taxon>
        <taxon>Lachnospirales</taxon>
        <taxon>Lachnospiraceae</taxon>
        <taxon>Lachnospiraceae incertae sedis</taxon>
        <taxon>Candidatus Scybalocola (ex Gilroy et al. 2021)</taxon>
    </lineage>
</organism>
<proteinExistence type="predicted"/>
<dbReference type="GO" id="GO:0004557">
    <property type="term" value="F:alpha-galactosidase activity"/>
    <property type="evidence" value="ECO:0007669"/>
    <property type="project" value="UniProtKB-EC"/>
</dbReference>
<comment type="caution">
    <text evidence="6">The sequence shown here is derived from an EMBL/GenBank/DDBJ whole genome shotgun (WGS) entry which is preliminary data.</text>
</comment>